<gene>
    <name evidence="3" type="ORF">PGLA2088_LOCUS18659</name>
</gene>
<organism evidence="3 4">
    <name type="scientific">Polarella glacialis</name>
    <name type="common">Dinoflagellate</name>
    <dbReference type="NCBI Taxonomy" id="89957"/>
    <lineage>
        <taxon>Eukaryota</taxon>
        <taxon>Sar</taxon>
        <taxon>Alveolata</taxon>
        <taxon>Dinophyceae</taxon>
        <taxon>Suessiales</taxon>
        <taxon>Suessiaceae</taxon>
        <taxon>Polarella</taxon>
    </lineage>
</organism>
<dbReference type="InterPro" id="IPR015943">
    <property type="entry name" value="WD40/YVTN_repeat-like_dom_sf"/>
</dbReference>
<feature type="domain" description="Anaphase-promoting complex subunit 4-like WD40" evidence="2">
    <location>
        <begin position="179"/>
        <end position="235"/>
    </location>
</feature>
<comment type="caution">
    <text evidence="3">The sequence shown here is derived from an EMBL/GenBank/DDBJ whole genome shotgun (WGS) entry which is preliminary data.</text>
</comment>
<feature type="repeat" description="WD" evidence="1">
    <location>
        <begin position="181"/>
        <end position="222"/>
    </location>
</feature>
<dbReference type="GO" id="GO:0016226">
    <property type="term" value="P:iron-sulfur cluster assembly"/>
    <property type="evidence" value="ECO:0007669"/>
    <property type="project" value="TreeGrafter"/>
</dbReference>
<accession>A0A813J5D5</accession>
<feature type="repeat" description="WD" evidence="1">
    <location>
        <begin position="12"/>
        <end position="42"/>
    </location>
</feature>
<dbReference type="Pfam" id="PF12894">
    <property type="entry name" value="ANAPC4_WD40"/>
    <property type="match status" value="1"/>
</dbReference>
<dbReference type="SMART" id="SM00320">
    <property type="entry name" value="WD40"/>
    <property type="match status" value="8"/>
</dbReference>
<dbReference type="SUPFAM" id="SSF50978">
    <property type="entry name" value="WD40 repeat-like"/>
    <property type="match status" value="1"/>
</dbReference>
<dbReference type="InterPro" id="IPR001680">
    <property type="entry name" value="WD40_rpt"/>
</dbReference>
<evidence type="ECO:0000259" key="2">
    <source>
        <dbReference type="Pfam" id="PF12894"/>
    </source>
</evidence>
<evidence type="ECO:0000313" key="4">
    <source>
        <dbReference type="Proteomes" id="UP000626109"/>
    </source>
</evidence>
<dbReference type="Gene3D" id="2.130.10.10">
    <property type="entry name" value="YVTN repeat-like/Quinoprotein amine dehydrogenase"/>
    <property type="match status" value="2"/>
</dbReference>
<dbReference type="EMBL" id="CAJNNW010024688">
    <property type="protein sequence ID" value="CAE8673737.1"/>
    <property type="molecule type" value="Genomic_DNA"/>
</dbReference>
<evidence type="ECO:0000313" key="3">
    <source>
        <dbReference type="EMBL" id="CAE8673737.1"/>
    </source>
</evidence>
<dbReference type="PANTHER" id="PTHR19920">
    <property type="entry name" value="WD40 PROTEIN CIAO1"/>
    <property type="match status" value="1"/>
</dbReference>
<dbReference type="PANTHER" id="PTHR19920:SF0">
    <property type="entry name" value="CYTOSOLIC IRON-SULFUR PROTEIN ASSEMBLY PROTEIN CIAO1-RELATED"/>
    <property type="match status" value="1"/>
</dbReference>
<sequence length="406" mass="43828">MSNGFVQCEWCHQDAVQVVAWDSAGEKLASGAGNGSIIVYDVTRNCQLCSWHPPRDTGKVYSLSWDSTGLQLAAGFGEFSLILEVASGRELARLQSESAVVSIAWDPSGLRLAIGSSKFAKSVMQDSWEEEARRAFDGLVLTVAWDPSGTYLAASSSDGTLAVGRVPGRDEVEAHWAEVIEWGHDAAVQCLAWDKSGTLLAAGSLDGHVCIFEVAQETVLVQLSCGAAACSLSWDMVGSRLAVGSHDGTVRVLQLFSDSDRARWTGAQELVRWVHEDKVLQIGFDHSGSWIAVLKESGAVRILATSGAEVLRWTPAKPKAGAVRTFAFTPAQNPMWLALGAADGAVRTIDLVAYSRALIWPLGRVLWRAQSSGVHRFFSRLTPEVLRKICSYLVICQQALDLPQVG</sequence>
<keyword evidence="1" id="KW-0853">WD repeat</keyword>
<protein>
    <recommendedName>
        <fullName evidence="2">Anaphase-promoting complex subunit 4-like WD40 domain-containing protein</fullName>
    </recommendedName>
</protein>
<dbReference type="PROSITE" id="PS50082">
    <property type="entry name" value="WD_REPEATS_2"/>
    <property type="match status" value="2"/>
</dbReference>
<proteinExistence type="predicted"/>
<dbReference type="AlphaFoldDB" id="A0A813J5D5"/>
<name>A0A813J5D5_POLGL</name>
<dbReference type="Pfam" id="PF00400">
    <property type="entry name" value="WD40"/>
    <property type="match status" value="2"/>
</dbReference>
<reference evidence="3" key="1">
    <citation type="submission" date="2021-02" db="EMBL/GenBank/DDBJ databases">
        <authorList>
            <person name="Dougan E. K."/>
            <person name="Rhodes N."/>
            <person name="Thang M."/>
            <person name="Chan C."/>
        </authorList>
    </citation>
    <scope>NUCLEOTIDE SEQUENCE</scope>
</reference>
<dbReference type="Proteomes" id="UP000626109">
    <property type="component" value="Unassembled WGS sequence"/>
</dbReference>
<dbReference type="GO" id="GO:0097361">
    <property type="term" value="C:cytosolic [4Fe-4S] assembly targeting complex"/>
    <property type="evidence" value="ECO:0007669"/>
    <property type="project" value="TreeGrafter"/>
</dbReference>
<evidence type="ECO:0000256" key="1">
    <source>
        <dbReference type="PROSITE-ProRule" id="PRU00221"/>
    </source>
</evidence>
<dbReference type="InterPro" id="IPR036322">
    <property type="entry name" value="WD40_repeat_dom_sf"/>
</dbReference>
<dbReference type="InterPro" id="IPR024977">
    <property type="entry name" value="Apc4-like_WD40_dom"/>
</dbReference>